<keyword evidence="2" id="KW-1185">Reference proteome</keyword>
<proteinExistence type="predicted"/>
<reference evidence="2" key="1">
    <citation type="submission" date="2017-05" db="EMBL/GenBank/DDBJ databases">
        <title>Physiological properties and genetic analysis related to exopolysaccharide production of fresh-water unicellular cyanobacterium Aphanothece sacrum, Suizenji Nori, that has been cultured as a food source in Japan.</title>
        <authorList>
            <person name="Kanesaki Y."/>
            <person name="Yoshikawa S."/>
            <person name="Ohki K."/>
        </authorList>
    </citation>
    <scope>NUCLEOTIDE SEQUENCE [LARGE SCALE GENOMIC DNA]</scope>
    <source>
        <strain evidence="2">FPU1</strain>
    </source>
</reference>
<dbReference type="OrthoDB" id="518124at2"/>
<protein>
    <submittedName>
        <fullName evidence="1">TRAP transporter large permease protein YiaN</fullName>
    </submittedName>
</protein>
<organism evidence="1 2">
    <name type="scientific">Aphanothece sacrum FPU1</name>
    <dbReference type="NCBI Taxonomy" id="1920663"/>
    <lineage>
        <taxon>Bacteria</taxon>
        <taxon>Bacillati</taxon>
        <taxon>Cyanobacteriota</taxon>
        <taxon>Cyanophyceae</taxon>
        <taxon>Oscillatoriophycideae</taxon>
        <taxon>Chroococcales</taxon>
        <taxon>Aphanothecaceae</taxon>
        <taxon>Aphanothece</taxon>
    </lineage>
</organism>
<evidence type="ECO:0000313" key="2">
    <source>
        <dbReference type="Proteomes" id="UP000287247"/>
    </source>
</evidence>
<dbReference type="RefSeq" id="WP_124971769.1">
    <property type="nucleotide sequence ID" value="NZ_BDQK01000007.1"/>
</dbReference>
<dbReference type="AlphaFoldDB" id="A0A401IGF5"/>
<sequence>MSYSDFTLPSVLKAFDLKCSEIPNLFSEVEPLEPSKFLRDALEDNLILALGSNTEKSRSELIITPILLELRKQFNKKISFFSGVNFTIDSARGLNGNCDFLISGSEELLFIKYPVIAIVEAKKEDLIAGLGQCLAEMIAAQIFNEREIQPISSILGTVTSGTNWRFLRLQNEQVDIDLTEYYLSDLDKILGILANGISCGMGILPVTD</sequence>
<comment type="caution">
    <text evidence="1">The sequence shown here is derived from an EMBL/GenBank/DDBJ whole genome shotgun (WGS) entry which is preliminary data.</text>
</comment>
<dbReference type="Proteomes" id="UP000287247">
    <property type="component" value="Unassembled WGS sequence"/>
</dbReference>
<name>A0A401IGF5_APHSA</name>
<gene>
    <name evidence="1" type="ORF">AsFPU1_1702</name>
</gene>
<dbReference type="EMBL" id="BDQK01000007">
    <property type="protein sequence ID" value="GBF80301.1"/>
    <property type="molecule type" value="Genomic_DNA"/>
</dbReference>
<accession>A0A401IGF5</accession>
<evidence type="ECO:0000313" key="1">
    <source>
        <dbReference type="EMBL" id="GBF80301.1"/>
    </source>
</evidence>